<proteinExistence type="predicted"/>
<dbReference type="AlphaFoldDB" id="A0A9D1ISQ4"/>
<dbReference type="PROSITE" id="PS51257">
    <property type="entry name" value="PROKAR_LIPOPROTEIN"/>
    <property type="match status" value="1"/>
</dbReference>
<dbReference type="Proteomes" id="UP000824082">
    <property type="component" value="Unassembled WGS sequence"/>
</dbReference>
<sequence length="158" mass="17111">MFVCAVKATWKRVAVILLVAAAVIGLLVVWLGGCQAPAEEVAAPEPIRLSTVSEMVEWLAGEGIEVDPDSLVQDTVTIPQPFDEIYTQYNQLQLEAGFDLTPYQGSTVQRSCFTVLNYPNQEEGVLVHLLCLDGELIGGDLCSVRLDGFLTGLIMPEG</sequence>
<dbReference type="EMBL" id="DVMX01000165">
    <property type="protein sequence ID" value="HIU42618.1"/>
    <property type="molecule type" value="Genomic_DNA"/>
</dbReference>
<name>A0A9D1ISQ4_9FIRM</name>
<accession>A0A9D1ISQ4</accession>
<reference evidence="1" key="2">
    <citation type="journal article" date="2021" name="PeerJ">
        <title>Extensive microbial diversity within the chicken gut microbiome revealed by metagenomics and culture.</title>
        <authorList>
            <person name="Gilroy R."/>
            <person name="Ravi A."/>
            <person name="Getino M."/>
            <person name="Pursley I."/>
            <person name="Horton D.L."/>
            <person name="Alikhan N.F."/>
            <person name="Baker D."/>
            <person name="Gharbi K."/>
            <person name="Hall N."/>
            <person name="Watson M."/>
            <person name="Adriaenssens E.M."/>
            <person name="Foster-Nyarko E."/>
            <person name="Jarju S."/>
            <person name="Secka A."/>
            <person name="Antonio M."/>
            <person name="Oren A."/>
            <person name="Chaudhuri R.R."/>
            <person name="La Ragione R."/>
            <person name="Hildebrand F."/>
            <person name="Pallen M.J."/>
        </authorList>
    </citation>
    <scope>NUCLEOTIDE SEQUENCE</scope>
    <source>
        <strain evidence="1">4509</strain>
    </source>
</reference>
<comment type="caution">
    <text evidence="1">The sequence shown here is derived from an EMBL/GenBank/DDBJ whole genome shotgun (WGS) entry which is preliminary data.</text>
</comment>
<evidence type="ECO:0000313" key="1">
    <source>
        <dbReference type="EMBL" id="HIU42618.1"/>
    </source>
</evidence>
<gene>
    <name evidence="1" type="ORF">IAD19_08735</name>
</gene>
<reference evidence="1" key="1">
    <citation type="submission" date="2020-10" db="EMBL/GenBank/DDBJ databases">
        <authorList>
            <person name="Gilroy R."/>
        </authorList>
    </citation>
    <scope>NUCLEOTIDE SEQUENCE</scope>
    <source>
        <strain evidence="1">4509</strain>
    </source>
</reference>
<protein>
    <submittedName>
        <fullName evidence="1">DUF4830 domain-containing protein</fullName>
    </submittedName>
</protein>
<organism evidence="1 2">
    <name type="scientific">Candidatus Egerieicola faecale</name>
    <dbReference type="NCBI Taxonomy" id="2840774"/>
    <lineage>
        <taxon>Bacteria</taxon>
        <taxon>Bacillati</taxon>
        <taxon>Bacillota</taxon>
        <taxon>Clostridia</taxon>
        <taxon>Eubacteriales</taxon>
        <taxon>Oscillospiraceae</taxon>
        <taxon>Oscillospiraceae incertae sedis</taxon>
        <taxon>Candidatus Egerieicola</taxon>
    </lineage>
</organism>
<evidence type="ECO:0000313" key="2">
    <source>
        <dbReference type="Proteomes" id="UP000824082"/>
    </source>
</evidence>